<accession>A0ABD2Q7P6</accession>
<comment type="caution">
    <text evidence="1">The sequence shown here is derived from an EMBL/GenBank/DDBJ whole genome shotgun (WGS) entry which is preliminary data.</text>
</comment>
<evidence type="ECO:0000313" key="2">
    <source>
        <dbReference type="Proteomes" id="UP001626550"/>
    </source>
</evidence>
<organism evidence="1 2">
    <name type="scientific">Cichlidogyrus casuarinus</name>
    <dbReference type="NCBI Taxonomy" id="1844966"/>
    <lineage>
        <taxon>Eukaryota</taxon>
        <taxon>Metazoa</taxon>
        <taxon>Spiralia</taxon>
        <taxon>Lophotrochozoa</taxon>
        <taxon>Platyhelminthes</taxon>
        <taxon>Monogenea</taxon>
        <taxon>Monopisthocotylea</taxon>
        <taxon>Dactylogyridea</taxon>
        <taxon>Ancyrocephalidae</taxon>
        <taxon>Cichlidogyrus</taxon>
    </lineage>
</organism>
<dbReference type="Proteomes" id="UP001626550">
    <property type="component" value="Unassembled WGS sequence"/>
</dbReference>
<dbReference type="EMBL" id="JBJKFK010000710">
    <property type="protein sequence ID" value="KAL3315599.1"/>
    <property type="molecule type" value="Genomic_DNA"/>
</dbReference>
<name>A0ABD2Q7P6_9PLAT</name>
<keyword evidence="2" id="KW-1185">Reference proteome</keyword>
<gene>
    <name evidence="1" type="primary">SERAC1_1</name>
    <name evidence="1" type="ORF">Ciccas_005762</name>
</gene>
<evidence type="ECO:0000313" key="1">
    <source>
        <dbReference type="EMBL" id="KAL3315599.1"/>
    </source>
</evidence>
<protein>
    <submittedName>
        <fullName evidence="1">Serine active site containing protein 1</fullName>
    </submittedName>
</protein>
<proteinExistence type="predicted"/>
<dbReference type="AlphaFoldDB" id="A0ABD2Q7P6"/>
<reference evidence="1 2" key="1">
    <citation type="submission" date="2024-11" db="EMBL/GenBank/DDBJ databases">
        <title>Adaptive evolution of stress response genes in parasites aligns with host niche diversity.</title>
        <authorList>
            <person name="Hahn C."/>
            <person name="Resl P."/>
        </authorList>
    </citation>
    <scope>NUCLEOTIDE SEQUENCE [LARGE SCALE GENOMIC DNA]</scope>
    <source>
        <strain evidence="1">EGGRZ-B1_66</strain>
        <tissue evidence="1">Body</tissue>
    </source>
</reference>
<sequence>MNGSVFYTWRQHDSARDCEQQAYSKCWPQDWLSKQYPSARILGLNATLKPFLWNQICPVDRIK</sequence>